<evidence type="ECO:0000313" key="2">
    <source>
        <dbReference type="EMBL" id="MDC3424708.1"/>
    </source>
</evidence>
<dbReference type="AlphaFoldDB" id="A0A9X3WTS8"/>
<evidence type="ECO:0000313" key="3">
    <source>
        <dbReference type="Proteomes" id="UP001145050"/>
    </source>
</evidence>
<feature type="transmembrane region" description="Helical" evidence="1">
    <location>
        <begin position="30"/>
        <end position="48"/>
    </location>
</feature>
<keyword evidence="1" id="KW-0472">Membrane</keyword>
<organism evidence="2 3">
    <name type="scientific">Terrihalobacillus insolitus</name>
    <dbReference type="NCBI Taxonomy" id="2950438"/>
    <lineage>
        <taxon>Bacteria</taxon>
        <taxon>Bacillati</taxon>
        <taxon>Bacillota</taxon>
        <taxon>Bacilli</taxon>
        <taxon>Bacillales</taxon>
        <taxon>Bacillaceae</taxon>
        <taxon>Terrihalobacillus</taxon>
    </lineage>
</organism>
<keyword evidence="1" id="KW-1133">Transmembrane helix</keyword>
<dbReference type="EMBL" id="JAMQKB010000008">
    <property type="protein sequence ID" value="MDC3424708.1"/>
    <property type="molecule type" value="Genomic_DNA"/>
</dbReference>
<dbReference type="Proteomes" id="UP001145050">
    <property type="component" value="Unassembled WGS sequence"/>
</dbReference>
<feature type="transmembrane region" description="Helical" evidence="1">
    <location>
        <begin position="6"/>
        <end position="23"/>
    </location>
</feature>
<reference evidence="2" key="1">
    <citation type="submission" date="2022-06" db="EMBL/GenBank/DDBJ databases">
        <title>Aquibacillus sp. a new bacterium isolated from soil saline samples.</title>
        <authorList>
            <person name="Galisteo C."/>
            <person name="De La Haba R."/>
            <person name="Sanchez-Porro C."/>
            <person name="Ventosa A."/>
        </authorList>
    </citation>
    <scope>NUCLEOTIDE SEQUENCE</scope>
    <source>
        <strain evidence="2">3ASR75-11</strain>
    </source>
</reference>
<name>A0A9X3WTS8_9BACI</name>
<keyword evidence="3" id="KW-1185">Reference proteome</keyword>
<feature type="transmembrane region" description="Helical" evidence="1">
    <location>
        <begin position="94"/>
        <end position="112"/>
    </location>
</feature>
<accession>A0A9X3WTS8</accession>
<comment type="caution">
    <text evidence="2">The sequence shown here is derived from an EMBL/GenBank/DDBJ whole genome shotgun (WGS) entry which is preliminary data.</text>
</comment>
<protein>
    <submittedName>
        <fullName evidence="2">Uncharacterized protein</fullName>
    </submittedName>
</protein>
<sequence length="156" mass="18535">MSVRKILAWGILVLPWITVPLIGKKSFIRFLPATTFVDLILSLFSVVADKRKLWKVKNPLFPYSSLDFSFICGLFFVTTLWMFRLAYGNFLKYMFLNIVADYFFVFHVMKFFKKVQFFELKRMTYFQFFCTSVSLAAITYGLQYKIERIITEVENN</sequence>
<feature type="transmembrane region" description="Helical" evidence="1">
    <location>
        <begin position="68"/>
        <end position="87"/>
    </location>
</feature>
<feature type="transmembrane region" description="Helical" evidence="1">
    <location>
        <begin position="124"/>
        <end position="142"/>
    </location>
</feature>
<evidence type="ECO:0000256" key="1">
    <source>
        <dbReference type="SAM" id="Phobius"/>
    </source>
</evidence>
<gene>
    <name evidence="2" type="ORF">NC797_09315</name>
</gene>
<proteinExistence type="predicted"/>
<keyword evidence="1" id="KW-0812">Transmembrane</keyword>
<dbReference type="RefSeq" id="WP_272436513.1">
    <property type="nucleotide sequence ID" value="NZ_JAMQKB010000008.1"/>
</dbReference>